<protein>
    <submittedName>
        <fullName evidence="2">Uncharacterized protein</fullName>
    </submittedName>
</protein>
<feature type="compositionally biased region" description="Low complexity" evidence="1">
    <location>
        <begin position="10"/>
        <end position="19"/>
    </location>
</feature>
<evidence type="ECO:0000313" key="3">
    <source>
        <dbReference type="Proteomes" id="UP000027138"/>
    </source>
</evidence>
<organism evidence="2 3">
    <name type="scientific">Jatropha curcas</name>
    <name type="common">Barbados nut</name>
    <dbReference type="NCBI Taxonomy" id="180498"/>
    <lineage>
        <taxon>Eukaryota</taxon>
        <taxon>Viridiplantae</taxon>
        <taxon>Streptophyta</taxon>
        <taxon>Embryophyta</taxon>
        <taxon>Tracheophyta</taxon>
        <taxon>Spermatophyta</taxon>
        <taxon>Magnoliopsida</taxon>
        <taxon>eudicotyledons</taxon>
        <taxon>Gunneridae</taxon>
        <taxon>Pentapetalae</taxon>
        <taxon>rosids</taxon>
        <taxon>fabids</taxon>
        <taxon>Malpighiales</taxon>
        <taxon>Euphorbiaceae</taxon>
        <taxon>Crotonoideae</taxon>
        <taxon>Jatropheae</taxon>
        <taxon>Jatropha</taxon>
    </lineage>
</organism>
<dbReference type="EMBL" id="KK914267">
    <property type="protein sequence ID" value="KDP43532.1"/>
    <property type="molecule type" value="Genomic_DNA"/>
</dbReference>
<sequence length="60" mass="6570">MASQEGNTQIGGSSNIQGGNIQGGSGNIWEETFTAEILKSLKQEIPQVRIYKVTMPKKEF</sequence>
<accession>A0A067L529</accession>
<keyword evidence="3" id="KW-1185">Reference proteome</keyword>
<evidence type="ECO:0000256" key="1">
    <source>
        <dbReference type="SAM" id="MobiDB-lite"/>
    </source>
</evidence>
<feature type="region of interest" description="Disordered" evidence="1">
    <location>
        <begin position="1"/>
        <end position="25"/>
    </location>
</feature>
<proteinExistence type="predicted"/>
<reference evidence="2 3" key="1">
    <citation type="journal article" date="2014" name="PLoS ONE">
        <title>Global Analysis of Gene Expression Profiles in Physic Nut (Jatropha curcas L.) Seedlings Exposed to Salt Stress.</title>
        <authorList>
            <person name="Zhang L."/>
            <person name="Zhang C."/>
            <person name="Wu P."/>
            <person name="Chen Y."/>
            <person name="Li M."/>
            <person name="Jiang H."/>
            <person name="Wu G."/>
        </authorList>
    </citation>
    <scope>NUCLEOTIDE SEQUENCE [LARGE SCALE GENOMIC DNA]</scope>
    <source>
        <strain evidence="3">cv. GZQX0401</strain>
        <tissue evidence="2">Young leaves</tissue>
    </source>
</reference>
<name>A0A067L529_JATCU</name>
<dbReference type="AlphaFoldDB" id="A0A067L529"/>
<dbReference type="Proteomes" id="UP000027138">
    <property type="component" value="Unassembled WGS sequence"/>
</dbReference>
<gene>
    <name evidence="2" type="ORF">JCGZ_16819</name>
</gene>
<evidence type="ECO:0000313" key="2">
    <source>
        <dbReference type="EMBL" id="KDP43532.1"/>
    </source>
</evidence>